<dbReference type="Gene3D" id="3.10.110.20">
    <property type="entry name" value="RWD domain-like"/>
    <property type="match status" value="1"/>
</dbReference>
<dbReference type="STRING" id="7070.D2A687"/>
<dbReference type="GO" id="GO:0008270">
    <property type="term" value="F:zinc ion binding"/>
    <property type="evidence" value="ECO:0007669"/>
    <property type="project" value="UniProtKB-KW"/>
</dbReference>
<dbReference type="GO" id="GO:0006281">
    <property type="term" value="P:DNA repair"/>
    <property type="evidence" value="ECO:0000318"/>
    <property type="project" value="GO_Central"/>
</dbReference>
<reference evidence="5 6" key="2">
    <citation type="journal article" date="2010" name="Nucleic Acids Res.">
        <title>BeetleBase in 2010: revisions to provide comprehensive genomic information for Tribolium castaneum.</title>
        <authorList>
            <person name="Kim H.S."/>
            <person name="Murphy T."/>
            <person name="Xia J."/>
            <person name="Caragea D."/>
            <person name="Park Y."/>
            <person name="Beeman R.W."/>
            <person name="Lorenzen M.D."/>
            <person name="Butcher S."/>
            <person name="Manak J.R."/>
            <person name="Brown S.J."/>
        </authorList>
    </citation>
    <scope>GENOME REANNOTATION</scope>
    <source>
        <strain evidence="5 6">Georgia GA2</strain>
    </source>
</reference>
<dbReference type="EMBL" id="KQ971346">
    <property type="protein sequence ID" value="EFA05477.1"/>
    <property type="molecule type" value="Genomic_DNA"/>
</dbReference>
<dbReference type="FunCoup" id="D2A687">
    <property type="interactions" value="448"/>
</dbReference>
<dbReference type="Gene3D" id="3.30.40.10">
    <property type="entry name" value="Zinc/RING finger domain, C3HC4 (zinc finger)"/>
    <property type="match status" value="1"/>
</dbReference>
<dbReference type="HOGENOM" id="CLU_757049_0_0_1"/>
<dbReference type="InterPro" id="IPR013083">
    <property type="entry name" value="Znf_RING/FYVE/PHD"/>
</dbReference>
<dbReference type="GO" id="GO:0061630">
    <property type="term" value="F:ubiquitin protein ligase activity"/>
    <property type="evidence" value="ECO:0000318"/>
    <property type="project" value="GO_Central"/>
</dbReference>
<evidence type="ECO:0000256" key="1">
    <source>
        <dbReference type="ARBA" id="ARBA00022771"/>
    </source>
</evidence>
<dbReference type="Pfam" id="PF18891">
    <property type="entry name" value="FANCL_d3"/>
    <property type="match status" value="1"/>
</dbReference>
<dbReference type="AlphaFoldDB" id="D2A687"/>
<dbReference type="InterPro" id="IPR001841">
    <property type="entry name" value="Znf_RING"/>
</dbReference>
<dbReference type="GO" id="GO:0006513">
    <property type="term" value="P:protein monoubiquitination"/>
    <property type="evidence" value="ECO:0000318"/>
    <property type="project" value="GO_Central"/>
</dbReference>
<evidence type="ECO:0000256" key="2">
    <source>
        <dbReference type="ARBA" id="ARBA00022833"/>
    </source>
</evidence>
<feature type="domain" description="RING-type" evidence="4">
    <location>
        <begin position="301"/>
        <end position="356"/>
    </location>
</feature>
<dbReference type="GO" id="GO:0005634">
    <property type="term" value="C:nucleus"/>
    <property type="evidence" value="ECO:0000318"/>
    <property type="project" value="GO_Central"/>
</dbReference>
<dbReference type="SMART" id="SM01197">
    <property type="entry name" value="FANCL_C"/>
    <property type="match status" value="1"/>
</dbReference>
<dbReference type="InterPro" id="IPR026850">
    <property type="entry name" value="FANCL_C"/>
</dbReference>
<gene>
    <name evidence="5" type="primary">AUGUSTUS-3.0.2_15661</name>
    <name evidence="5" type="ORF">TcasGA2_TC015661</name>
</gene>
<keyword evidence="1 3" id="KW-0479">Metal-binding</keyword>
<proteinExistence type="predicted"/>
<protein>
    <submittedName>
        <fullName evidence="5">E3 ubiquitin-protein ligase FANCL-like Protein</fullName>
    </submittedName>
</protein>
<dbReference type="Proteomes" id="UP000007266">
    <property type="component" value="Linkage group 6"/>
</dbReference>
<sequence>MIDGNLSLLIKYPLISTKNRNGRIHYNGRVMCGSHDTDLHVIEEKINGNVTFTLKTTFGPEINEKIAKSESQNIVDFLDNIVTLLARTPQNHANSYKRVLHEYFEFTRFHLNIRNSHISSDLQLIKVTTVDEGRREHRLEISVDLDEVRDVFQPLNVELPEHFVKALGGKFSNLTEIYRRFLGVLEELQPFFDVMDEVDGNCGVLDPETPTRGHCHRRIWLDQNLSVIVTIDPLNVRARPELRFFGPERLVHQHLDELNEKLEEWNDRGDFLEELLKILSLEKFPQKPKTDRDVLMDVGECCICFSLRLDEKMPEIICGNKSCENFFHVQCLYEWLSSVNSKRILNQIHGQCPNCEKEISCPLPDDNAVT</sequence>
<dbReference type="GO" id="GO:0036297">
    <property type="term" value="P:interstrand cross-link repair"/>
    <property type="evidence" value="ECO:0007669"/>
    <property type="project" value="InterPro"/>
</dbReference>
<dbReference type="InterPro" id="IPR043003">
    <property type="entry name" value="FANCL_d3_sf"/>
</dbReference>
<name>D2A687_TRICA</name>
<dbReference type="InParanoid" id="D2A687"/>
<evidence type="ECO:0000313" key="5">
    <source>
        <dbReference type="EMBL" id="EFA05477.1"/>
    </source>
</evidence>
<keyword evidence="1 3" id="KW-0863">Zinc-finger</keyword>
<dbReference type="InterPro" id="IPR044037">
    <property type="entry name" value="FANCL_d3"/>
</dbReference>
<dbReference type="PANTHER" id="PTHR13206">
    <property type="entry name" value="UBIQUITIN LIGASE PROTEIN PHF9 FANCONI ANEMIA GROUP L PROTEIN"/>
    <property type="match status" value="1"/>
</dbReference>
<dbReference type="Pfam" id="PF11793">
    <property type="entry name" value="FANCL_C"/>
    <property type="match status" value="1"/>
</dbReference>
<dbReference type="PANTHER" id="PTHR13206:SF0">
    <property type="entry name" value="E3 UBIQUITIN-PROTEIN LIGASE FANCL"/>
    <property type="match status" value="1"/>
</dbReference>
<dbReference type="SUPFAM" id="SSF57850">
    <property type="entry name" value="RING/U-box"/>
    <property type="match status" value="1"/>
</dbReference>
<reference evidence="5 6" key="1">
    <citation type="journal article" date="2008" name="Nature">
        <title>The genome of the model beetle and pest Tribolium castaneum.</title>
        <authorList>
            <consortium name="Tribolium Genome Sequencing Consortium"/>
            <person name="Richards S."/>
            <person name="Gibbs R.A."/>
            <person name="Weinstock G.M."/>
            <person name="Brown S.J."/>
            <person name="Denell R."/>
            <person name="Beeman R.W."/>
            <person name="Gibbs R."/>
            <person name="Beeman R.W."/>
            <person name="Brown S.J."/>
            <person name="Bucher G."/>
            <person name="Friedrich M."/>
            <person name="Grimmelikhuijzen C.J."/>
            <person name="Klingler M."/>
            <person name="Lorenzen M."/>
            <person name="Richards S."/>
            <person name="Roth S."/>
            <person name="Schroder R."/>
            <person name="Tautz D."/>
            <person name="Zdobnov E.M."/>
            <person name="Muzny D."/>
            <person name="Gibbs R.A."/>
            <person name="Weinstock G.M."/>
            <person name="Attaway T."/>
            <person name="Bell S."/>
            <person name="Buhay C.J."/>
            <person name="Chandrabose M.N."/>
            <person name="Chavez D."/>
            <person name="Clerk-Blankenburg K.P."/>
            <person name="Cree A."/>
            <person name="Dao M."/>
            <person name="Davis C."/>
            <person name="Chacko J."/>
            <person name="Dinh H."/>
            <person name="Dugan-Rocha S."/>
            <person name="Fowler G."/>
            <person name="Garner T.T."/>
            <person name="Garnes J."/>
            <person name="Gnirke A."/>
            <person name="Hawes A."/>
            <person name="Hernandez J."/>
            <person name="Hines S."/>
            <person name="Holder M."/>
            <person name="Hume J."/>
            <person name="Jhangiani S.N."/>
            <person name="Joshi V."/>
            <person name="Khan Z.M."/>
            <person name="Jackson L."/>
            <person name="Kovar C."/>
            <person name="Kowis A."/>
            <person name="Lee S."/>
            <person name="Lewis L.R."/>
            <person name="Margolis J."/>
            <person name="Morgan M."/>
            <person name="Nazareth L.V."/>
            <person name="Nguyen N."/>
            <person name="Okwuonu G."/>
            <person name="Parker D."/>
            <person name="Richards S."/>
            <person name="Ruiz S.J."/>
            <person name="Santibanez J."/>
            <person name="Savard J."/>
            <person name="Scherer S.E."/>
            <person name="Schneider B."/>
            <person name="Sodergren E."/>
            <person name="Tautz D."/>
            <person name="Vattahil S."/>
            <person name="Villasana D."/>
            <person name="White C.S."/>
            <person name="Wright R."/>
            <person name="Park Y."/>
            <person name="Beeman R.W."/>
            <person name="Lord J."/>
            <person name="Oppert B."/>
            <person name="Lorenzen M."/>
            <person name="Brown S."/>
            <person name="Wang L."/>
            <person name="Savard J."/>
            <person name="Tautz D."/>
            <person name="Richards S."/>
            <person name="Weinstock G."/>
            <person name="Gibbs R.A."/>
            <person name="Liu Y."/>
            <person name="Worley K."/>
            <person name="Weinstock G."/>
            <person name="Elsik C.G."/>
            <person name="Reese J.T."/>
            <person name="Elhaik E."/>
            <person name="Landan G."/>
            <person name="Graur D."/>
            <person name="Arensburger P."/>
            <person name="Atkinson P."/>
            <person name="Beeman R.W."/>
            <person name="Beidler J."/>
            <person name="Brown S.J."/>
            <person name="Demuth J.P."/>
            <person name="Drury D.W."/>
            <person name="Du Y.Z."/>
            <person name="Fujiwara H."/>
            <person name="Lorenzen M."/>
            <person name="Maselli V."/>
            <person name="Osanai M."/>
            <person name="Park Y."/>
            <person name="Robertson H.M."/>
            <person name="Tu Z."/>
            <person name="Wang J.J."/>
            <person name="Wang S."/>
            <person name="Richards S."/>
            <person name="Song H."/>
            <person name="Zhang L."/>
            <person name="Sodergren E."/>
            <person name="Werner D."/>
            <person name="Stanke M."/>
            <person name="Morgenstern B."/>
            <person name="Solovyev V."/>
            <person name="Kosarev P."/>
            <person name="Brown G."/>
            <person name="Chen H.C."/>
            <person name="Ermolaeva O."/>
            <person name="Hlavina W."/>
            <person name="Kapustin Y."/>
            <person name="Kiryutin B."/>
            <person name="Kitts P."/>
            <person name="Maglott D."/>
            <person name="Pruitt K."/>
            <person name="Sapojnikov V."/>
            <person name="Souvorov A."/>
            <person name="Mackey A.J."/>
            <person name="Waterhouse R.M."/>
            <person name="Wyder S."/>
            <person name="Zdobnov E.M."/>
            <person name="Zdobnov E.M."/>
            <person name="Wyder S."/>
            <person name="Kriventseva E.V."/>
            <person name="Kadowaki T."/>
            <person name="Bork P."/>
            <person name="Aranda M."/>
            <person name="Bao R."/>
            <person name="Beermann A."/>
            <person name="Berns N."/>
            <person name="Bolognesi R."/>
            <person name="Bonneton F."/>
            <person name="Bopp D."/>
            <person name="Brown S.J."/>
            <person name="Bucher G."/>
            <person name="Butts T."/>
            <person name="Chaumot A."/>
            <person name="Denell R.E."/>
            <person name="Ferrier D.E."/>
            <person name="Friedrich M."/>
            <person name="Gordon C.M."/>
            <person name="Jindra M."/>
            <person name="Klingler M."/>
            <person name="Lan Q."/>
            <person name="Lattorff H.M."/>
            <person name="Laudet V."/>
            <person name="von Levetsow C."/>
            <person name="Liu Z."/>
            <person name="Lutz R."/>
            <person name="Lynch J.A."/>
            <person name="da Fonseca R.N."/>
            <person name="Posnien N."/>
            <person name="Reuter R."/>
            <person name="Roth S."/>
            <person name="Savard J."/>
            <person name="Schinko J.B."/>
            <person name="Schmitt C."/>
            <person name="Schoppmeier M."/>
            <person name="Schroder R."/>
            <person name="Shippy T.D."/>
            <person name="Simonnet F."/>
            <person name="Marques-Souza H."/>
            <person name="Tautz D."/>
            <person name="Tomoyasu Y."/>
            <person name="Trauner J."/>
            <person name="Van der Zee M."/>
            <person name="Vervoort M."/>
            <person name="Wittkopp N."/>
            <person name="Wimmer E.A."/>
            <person name="Yang X."/>
            <person name="Jones A.K."/>
            <person name="Sattelle D.B."/>
            <person name="Ebert P.R."/>
            <person name="Nelson D."/>
            <person name="Scott J.G."/>
            <person name="Beeman R.W."/>
            <person name="Muthukrishnan S."/>
            <person name="Kramer K.J."/>
            <person name="Arakane Y."/>
            <person name="Beeman R.W."/>
            <person name="Zhu Q."/>
            <person name="Hogenkamp D."/>
            <person name="Dixit R."/>
            <person name="Oppert B."/>
            <person name="Jiang H."/>
            <person name="Zou Z."/>
            <person name="Marshall J."/>
            <person name="Elpidina E."/>
            <person name="Vinokurov K."/>
            <person name="Oppert C."/>
            <person name="Zou Z."/>
            <person name="Evans J."/>
            <person name="Lu Z."/>
            <person name="Zhao P."/>
            <person name="Sumathipala N."/>
            <person name="Altincicek B."/>
            <person name="Vilcinskas A."/>
            <person name="Williams M."/>
            <person name="Hultmark D."/>
            <person name="Hetru C."/>
            <person name="Jiang H."/>
            <person name="Grimmelikhuijzen C.J."/>
            <person name="Hauser F."/>
            <person name="Cazzamali G."/>
            <person name="Williamson M."/>
            <person name="Park Y."/>
            <person name="Li B."/>
            <person name="Tanaka Y."/>
            <person name="Predel R."/>
            <person name="Neupert S."/>
            <person name="Schachtner J."/>
            <person name="Verleyen P."/>
            <person name="Raible F."/>
            <person name="Bork P."/>
            <person name="Friedrich M."/>
            <person name="Walden K.K."/>
            <person name="Robertson H.M."/>
            <person name="Angeli S."/>
            <person name="Foret S."/>
            <person name="Bucher G."/>
            <person name="Schuetz S."/>
            <person name="Maleszka R."/>
            <person name="Wimmer E.A."/>
            <person name="Beeman R.W."/>
            <person name="Lorenzen M."/>
            <person name="Tomoyasu Y."/>
            <person name="Miller S.C."/>
            <person name="Grossmann D."/>
            <person name="Bucher G."/>
        </authorList>
    </citation>
    <scope>NUCLEOTIDE SEQUENCE [LARGE SCALE GENOMIC DNA]</scope>
    <source>
        <strain evidence="5 6">Georgia GA2</strain>
    </source>
</reference>
<dbReference type="eggNOG" id="KOG3268">
    <property type="taxonomic scope" value="Eukaryota"/>
</dbReference>
<dbReference type="CDD" id="cd23832">
    <property type="entry name" value="DRWD-C_FANCL"/>
    <property type="match status" value="1"/>
</dbReference>
<keyword evidence="6" id="KW-1185">Reference proteome</keyword>
<keyword evidence="2" id="KW-0862">Zinc</keyword>
<dbReference type="InterPro" id="IPR026848">
    <property type="entry name" value="Fancl"/>
</dbReference>
<dbReference type="Pfam" id="PF18890">
    <property type="entry name" value="FANCL_d2"/>
    <property type="match status" value="1"/>
</dbReference>
<dbReference type="CDD" id="cd23831">
    <property type="entry name" value="DRWD-N_FANCL"/>
    <property type="match status" value="1"/>
</dbReference>
<dbReference type="InterPro" id="IPR043898">
    <property type="entry name" value="FANCL_d2"/>
</dbReference>
<dbReference type="GO" id="GO:0043240">
    <property type="term" value="C:Fanconi anaemia nuclear complex"/>
    <property type="evidence" value="ECO:0007669"/>
    <property type="project" value="InterPro"/>
</dbReference>
<evidence type="ECO:0000259" key="4">
    <source>
        <dbReference type="PROSITE" id="PS50089"/>
    </source>
</evidence>
<dbReference type="PhylomeDB" id="D2A687"/>
<dbReference type="PROSITE" id="PS50089">
    <property type="entry name" value="ZF_RING_2"/>
    <property type="match status" value="1"/>
</dbReference>
<evidence type="ECO:0000256" key="3">
    <source>
        <dbReference type="PROSITE-ProRule" id="PRU00175"/>
    </source>
</evidence>
<evidence type="ECO:0000313" key="6">
    <source>
        <dbReference type="Proteomes" id="UP000007266"/>
    </source>
</evidence>
<organism evidence="5 6">
    <name type="scientific">Tribolium castaneum</name>
    <name type="common">Red flour beetle</name>
    <dbReference type="NCBI Taxonomy" id="7070"/>
    <lineage>
        <taxon>Eukaryota</taxon>
        <taxon>Metazoa</taxon>
        <taxon>Ecdysozoa</taxon>
        <taxon>Arthropoda</taxon>
        <taxon>Hexapoda</taxon>
        <taxon>Insecta</taxon>
        <taxon>Pterygota</taxon>
        <taxon>Neoptera</taxon>
        <taxon>Endopterygota</taxon>
        <taxon>Coleoptera</taxon>
        <taxon>Polyphaga</taxon>
        <taxon>Cucujiformia</taxon>
        <taxon>Tenebrionidae</taxon>
        <taxon>Tenebrionidae incertae sedis</taxon>
        <taxon>Tribolium</taxon>
    </lineage>
</organism>
<accession>D2A687</accession>